<reference evidence="2 3" key="1">
    <citation type="submission" date="2018-08" db="EMBL/GenBank/DDBJ databases">
        <title>Streptomyces NEAU-D10 sp. nov., a novel Actinomycete isolated from soil.</title>
        <authorList>
            <person name="Jin L."/>
        </authorList>
    </citation>
    <scope>NUCLEOTIDE SEQUENCE [LARGE SCALE GENOMIC DNA]</scope>
    <source>
        <strain evidence="2 3">NEAU-D10</strain>
    </source>
</reference>
<proteinExistence type="predicted"/>
<organism evidence="2 3">
    <name type="scientific">Streptomyces inhibens</name>
    <dbReference type="NCBI Taxonomy" id="2293571"/>
    <lineage>
        <taxon>Bacteria</taxon>
        <taxon>Bacillati</taxon>
        <taxon>Actinomycetota</taxon>
        <taxon>Actinomycetes</taxon>
        <taxon>Kitasatosporales</taxon>
        <taxon>Streptomycetaceae</taxon>
        <taxon>Streptomyces</taxon>
    </lineage>
</organism>
<evidence type="ECO:0000313" key="2">
    <source>
        <dbReference type="EMBL" id="REK86297.1"/>
    </source>
</evidence>
<keyword evidence="1" id="KW-1133">Transmembrane helix</keyword>
<keyword evidence="1" id="KW-0812">Transmembrane</keyword>
<accession>A0A371PV11</accession>
<keyword evidence="1" id="KW-0472">Membrane</keyword>
<protein>
    <submittedName>
        <fullName evidence="2">Polysulfide reductase</fullName>
    </submittedName>
</protein>
<feature type="non-terminal residue" evidence="2">
    <location>
        <position position="1"/>
    </location>
</feature>
<comment type="caution">
    <text evidence="2">The sequence shown here is derived from an EMBL/GenBank/DDBJ whole genome shotgun (WGS) entry which is preliminary data.</text>
</comment>
<keyword evidence="3" id="KW-1185">Reference proteome</keyword>
<dbReference type="Proteomes" id="UP000262477">
    <property type="component" value="Unassembled WGS sequence"/>
</dbReference>
<evidence type="ECO:0000256" key="1">
    <source>
        <dbReference type="SAM" id="Phobius"/>
    </source>
</evidence>
<evidence type="ECO:0000313" key="3">
    <source>
        <dbReference type="Proteomes" id="UP000262477"/>
    </source>
</evidence>
<gene>
    <name evidence="2" type="ORF">DY245_33750</name>
</gene>
<name>A0A371PV11_STRIH</name>
<dbReference type="Gene3D" id="1.20.1630.10">
    <property type="entry name" value="Formate dehydrogenase/DMSO reductase domain"/>
    <property type="match status" value="1"/>
</dbReference>
<dbReference type="EMBL" id="QUAC01000310">
    <property type="protein sequence ID" value="REK86297.1"/>
    <property type="molecule type" value="Genomic_DNA"/>
</dbReference>
<dbReference type="AlphaFoldDB" id="A0A371PV11"/>
<sequence length="181" mass="17899">GRLPRAGAAATAAAAVLGPAVATYTAVLAADTAVPAWHGAHRELPYLFAASATAAAAGMALLLAPARENAPARCAAVLAAATDAVATRAAERRLGMVAETYREGRAGRLLRCAEVLIGGAPATVAIGGGRYRAAAVAGGLALLAGSVCTRFGIFAAGIASAQDPAYTVVPQRAARELSPPD</sequence>
<feature type="transmembrane region" description="Helical" evidence="1">
    <location>
        <begin position="46"/>
        <end position="64"/>
    </location>
</feature>